<protein>
    <submittedName>
        <fullName evidence="1">Histidine phosphatase family protein</fullName>
        <ecNumber evidence="1">3.1.3.-</ecNumber>
    </submittedName>
</protein>
<dbReference type="Proteomes" id="UP001343257">
    <property type="component" value="Unassembled WGS sequence"/>
</dbReference>
<dbReference type="InterPro" id="IPR013078">
    <property type="entry name" value="His_Pase_superF_clade-1"/>
</dbReference>
<dbReference type="Gene3D" id="3.40.50.1240">
    <property type="entry name" value="Phosphoglycerate mutase-like"/>
    <property type="match status" value="1"/>
</dbReference>
<dbReference type="InterPro" id="IPR050275">
    <property type="entry name" value="PGM_Phosphatase"/>
</dbReference>
<dbReference type="GO" id="GO:0016787">
    <property type="term" value="F:hydrolase activity"/>
    <property type="evidence" value="ECO:0007669"/>
    <property type="project" value="UniProtKB-KW"/>
</dbReference>
<dbReference type="PANTHER" id="PTHR48100:SF1">
    <property type="entry name" value="HISTIDINE PHOSPHATASE FAMILY PROTEIN-RELATED"/>
    <property type="match status" value="1"/>
</dbReference>
<comment type="caution">
    <text evidence="1">The sequence shown here is derived from an EMBL/GenBank/DDBJ whole genome shotgun (WGS) entry which is preliminary data.</text>
</comment>
<organism evidence="1 2">
    <name type="scientific">Paenibacillus chibensis</name>
    <dbReference type="NCBI Taxonomy" id="59846"/>
    <lineage>
        <taxon>Bacteria</taxon>
        <taxon>Bacillati</taxon>
        <taxon>Bacillota</taxon>
        <taxon>Bacilli</taxon>
        <taxon>Bacillales</taxon>
        <taxon>Paenibacillaceae</taxon>
        <taxon>Paenibacillus</taxon>
    </lineage>
</organism>
<accession>A0ABU6PPC7</accession>
<evidence type="ECO:0000313" key="2">
    <source>
        <dbReference type="Proteomes" id="UP001343257"/>
    </source>
</evidence>
<dbReference type="EMBL" id="JARTLD010000012">
    <property type="protein sequence ID" value="MED5016733.1"/>
    <property type="molecule type" value="Genomic_DNA"/>
</dbReference>
<name>A0ABU6PPC7_9BACL</name>
<keyword evidence="1" id="KW-0378">Hydrolase</keyword>
<dbReference type="SUPFAM" id="SSF53254">
    <property type="entry name" value="Phosphoglycerate mutase-like"/>
    <property type="match status" value="1"/>
</dbReference>
<dbReference type="EC" id="3.1.3.-" evidence="1"/>
<dbReference type="PANTHER" id="PTHR48100">
    <property type="entry name" value="BROAD-SPECIFICITY PHOSPHATASE YOR283W-RELATED"/>
    <property type="match status" value="1"/>
</dbReference>
<dbReference type="InterPro" id="IPR029033">
    <property type="entry name" value="His_PPase_superfam"/>
</dbReference>
<dbReference type="SMART" id="SM00855">
    <property type="entry name" value="PGAM"/>
    <property type="match status" value="1"/>
</dbReference>
<keyword evidence="2" id="KW-1185">Reference proteome</keyword>
<sequence>MGTMFYLVRHAIKAKAAGDVSITPQGVLQAEATALRLTGLPITAIFASPLQRAQETAKMISAYTKASLTVEHRLRERANWGDLPGQSFDEFVEMWERSTRDPDYIPPVGDTAKQAGLRLAGFMAELAGSFPQGSHLVLVTHGGLITDFLVNALSEQELNAWHPTFVASQSELISECSITTLTYDGGVFQLVDFASIDHLKS</sequence>
<dbReference type="Pfam" id="PF00300">
    <property type="entry name" value="His_Phos_1"/>
    <property type="match status" value="1"/>
</dbReference>
<reference evidence="1 2" key="1">
    <citation type="submission" date="2023-03" db="EMBL/GenBank/DDBJ databases">
        <title>Bacillus Genome Sequencing.</title>
        <authorList>
            <person name="Dunlap C."/>
        </authorList>
    </citation>
    <scope>NUCLEOTIDE SEQUENCE [LARGE SCALE GENOMIC DNA]</scope>
    <source>
        <strain evidence="1 2">NRS-52</strain>
    </source>
</reference>
<gene>
    <name evidence="1" type="ORF">P9847_05360</name>
</gene>
<proteinExistence type="predicted"/>
<evidence type="ECO:0000313" key="1">
    <source>
        <dbReference type="EMBL" id="MED5016733.1"/>
    </source>
</evidence>
<dbReference type="CDD" id="cd07067">
    <property type="entry name" value="HP_PGM_like"/>
    <property type="match status" value="1"/>
</dbReference>
<dbReference type="RefSeq" id="WP_328276002.1">
    <property type="nucleotide sequence ID" value="NZ_JARTLD010000012.1"/>
</dbReference>